<dbReference type="GO" id="GO:0003697">
    <property type="term" value="F:single-stranded DNA binding"/>
    <property type="evidence" value="ECO:0007669"/>
    <property type="project" value="UniProtKB-UniRule"/>
</dbReference>
<accession>A0AAC9EN38</accession>
<dbReference type="AlphaFoldDB" id="A0AAC9EN38"/>
<feature type="region of interest" description="Disordered" evidence="4">
    <location>
        <begin position="107"/>
        <end position="138"/>
    </location>
</feature>
<dbReference type="Pfam" id="PF00436">
    <property type="entry name" value="SSB"/>
    <property type="match status" value="1"/>
</dbReference>
<evidence type="ECO:0000313" key="6">
    <source>
        <dbReference type="Proteomes" id="UP000060132"/>
    </source>
</evidence>
<reference evidence="5 6" key="1">
    <citation type="journal article" date="2015" name="PLoS Negl. Trop. Dis.">
        <title>Haemophilus ducreyi Cutaneous Ulcer Strains Are Nearly Identical to Class I Genital Ulcer Strains.</title>
        <authorList>
            <person name="Gangaiah D."/>
            <person name="Webb K.M."/>
            <person name="Humphreys T.L."/>
            <person name="Fortney K.R."/>
            <person name="Toh E."/>
            <person name="Tai A."/>
            <person name="Katz S.S."/>
            <person name="Pillay A."/>
            <person name="Chen C.Y."/>
            <person name="Roberts S.A."/>
            <person name="Munson R.S.Jr."/>
            <person name="Spinola S.M."/>
        </authorList>
    </citation>
    <scope>NUCLEOTIDE SEQUENCE [LARGE SCALE GENOMIC DNA]</scope>
    <source>
        <strain evidence="6">CLU2</strain>
    </source>
</reference>
<dbReference type="CDD" id="cd04496">
    <property type="entry name" value="SSB_OBF"/>
    <property type="match status" value="1"/>
</dbReference>
<dbReference type="GO" id="GO:0009295">
    <property type="term" value="C:nucleoid"/>
    <property type="evidence" value="ECO:0007669"/>
    <property type="project" value="TreeGrafter"/>
</dbReference>
<comment type="subunit">
    <text evidence="2">Homotetramer.</text>
</comment>
<dbReference type="NCBIfam" id="TIGR00621">
    <property type="entry name" value="ssb"/>
    <property type="match status" value="1"/>
</dbReference>
<dbReference type="Proteomes" id="UP000060132">
    <property type="component" value="Chromosome"/>
</dbReference>
<dbReference type="OMA" id="KTQWHRI"/>
<keyword evidence="1 2" id="KW-0238">DNA-binding</keyword>
<dbReference type="GO" id="GO:0006310">
    <property type="term" value="P:DNA recombination"/>
    <property type="evidence" value="ECO:0007669"/>
    <property type="project" value="UniProtKB-UniRule"/>
</dbReference>
<evidence type="ECO:0000313" key="5">
    <source>
        <dbReference type="EMBL" id="AKO32307.1"/>
    </source>
</evidence>
<dbReference type="InterPro" id="IPR000424">
    <property type="entry name" value="Primosome_PriB/ssb"/>
</dbReference>
<sequence>MAGVNKVTILGNLGSDPDIRAMPNGDLTATVSVATSRQWKDQTTGETKELVEWHRIAFFRRLAEIVEQYLHKGSKIYVEGYLRTRKWTDDNGIDRWTTEIIGEELQMLDSKPKDGHAANKSSKKSTTQQPEVDDDIPF</sequence>
<gene>
    <name evidence="5" type="ORF">RZ57_03805</name>
</gene>
<dbReference type="Gene3D" id="2.40.50.140">
    <property type="entry name" value="Nucleic acid-binding proteins"/>
    <property type="match status" value="1"/>
</dbReference>
<dbReference type="GO" id="GO:0006260">
    <property type="term" value="P:DNA replication"/>
    <property type="evidence" value="ECO:0007669"/>
    <property type="project" value="UniProtKB-UniRule"/>
</dbReference>
<comment type="caution">
    <text evidence="2">Lacks conserved residue(s) required for the propagation of feature annotation.</text>
</comment>
<dbReference type="PANTHER" id="PTHR10302">
    <property type="entry name" value="SINGLE-STRANDED DNA-BINDING PROTEIN"/>
    <property type="match status" value="1"/>
</dbReference>
<dbReference type="PIRSF" id="PIRSF002070">
    <property type="entry name" value="SSB"/>
    <property type="match status" value="1"/>
</dbReference>
<dbReference type="InterPro" id="IPR012340">
    <property type="entry name" value="NA-bd_OB-fold"/>
</dbReference>
<dbReference type="GO" id="GO:0006281">
    <property type="term" value="P:DNA repair"/>
    <property type="evidence" value="ECO:0007669"/>
    <property type="project" value="UniProtKB-UniRule"/>
</dbReference>
<evidence type="ECO:0000256" key="2">
    <source>
        <dbReference type="HAMAP-Rule" id="MF_00984"/>
    </source>
</evidence>
<name>A0AAC9EN38_HAEDC</name>
<proteinExistence type="inferred from homology"/>
<dbReference type="EMBL" id="CP011219">
    <property type="protein sequence ID" value="AKO32307.1"/>
    <property type="molecule type" value="Genomic_DNA"/>
</dbReference>
<evidence type="ECO:0000256" key="4">
    <source>
        <dbReference type="SAM" id="MobiDB-lite"/>
    </source>
</evidence>
<feature type="short sequence motif" description="Important for interaction with partner proteins" evidence="2">
    <location>
        <begin position="133"/>
        <end position="138"/>
    </location>
</feature>
<keyword evidence="2" id="KW-0227">DNA damage</keyword>
<protein>
    <recommendedName>
        <fullName evidence="2 3">Single-stranded DNA-binding protein</fullName>
        <shortName evidence="2">SSB</shortName>
    </recommendedName>
</protein>
<keyword evidence="2" id="KW-0235">DNA replication</keyword>
<evidence type="ECO:0000256" key="1">
    <source>
        <dbReference type="ARBA" id="ARBA00023125"/>
    </source>
</evidence>
<evidence type="ECO:0000256" key="3">
    <source>
        <dbReference type="PIRNR" id="PIRNR002070"/>
    </source>
</evidence>
<comment type="function">
    <text evidence="2">Plays an important role in DNA replication, recombination and repair. Binds to ssDNA and to an array of partner proteins to recruit them to their sites of action during DNA metabolism.</text>
</comment>
<keyword evidence="2" id="KW-0233">DNA recombination</keyword>
<dbReference type="SUPFAM" id="SSF50249">
    <property type="entry name" value="Nucleic acid-binding proteins"/>
    <property type="match status" value="1"/>
</dbReference>
<dbReference type="InterPro" id="IPR011344">
    <property type="entry name" value="ssDNA-bd"/>
</dbReference>
<keyword evidence="2" id="KW-0234">DNA repair</keyword>
<dbReference type="HAMAP" id="MF_00984">
    <property type="entry name" value="SSB"/>
    <property type="match status" value="1"/>
</dbReference>
<organism evidence="5 6">
    <name type="scientific">Haemophilus ducreyi</name>
    <dbReference type="NCBI Taxonomy" id="730"/>
    <lineage>
        <taxon>Bacteria</taxon>
        <taxon>Pseudomonadati</taxon>
        <taxon>Pseudomonadota</taxon>
        <taxon>Gammaproteobacteria</taxon>
        <taxon>Pasteurellales</taxon>
        <taxon>Pasteurellaceae</taxon>
        <taxon>Haemophilus</taxon>
    </lineage>
</organism>
<dbReference type="PANTHER" id="PTHR10302:SF27">
    <property type="entry name" value="SINGLE-STRANDED DNA-BINDING PROTEIN"/>
    <property type="match status" value="1"/>
</dbReference>
<dbReference type="PROSITE" id="PS50935">
    <property type="entry name" value="SSB"/>
    <property type="match status" value="1"/>
</dbReference>
<dbReference type="RefSeq" id="WP_010944893.1">
    <property type="nucleotide sequence ID" value="NZ_CP011218.1"/>
</dbReference>